<sequence>MKSWQSPLSKGDCATRIKCPPAAMREALNWRWRVEFYCVTSLYGHDKSESSQSAVNPLQCLEFRNLGAKAYPVQDALNLDGHAHLTQYNQRSHTTTHGEHKLPSASCMIKRLQLTGTGDLLQHPEGEHSDEGRPEAWTTAGEPFHVRRRGRTDARTIAPAPASENYRPELRLITFYFHPLVGTRNAGRQRSREHGYSRIPPPSHAPAWALLKGSTPQLRSAGFFPPPPSSHSAIPRDAFSPPTFYRATSTTHTQDIRSCQEGVGEGKLTEMQFWKYCDEILRRSTSLPRLAALRRAQPLFSKGYSTACVRMAEGEGSVVNTVISESLPAALGGMLASSARQKRRARRGPSTVRQIKVYYLVMDHSFIPPDRIFGRLEKALRTKPTIVAVSEIAKPQTHWHLKSSLSQRIVITQSKHGNVQVRGEVNYTIDLGKEHASANVVTVTPNLQPESK</sequence>
<name>A0ABQ9H8F1_9NEOP</name>
<evidence type="ECO:0000313" key="3">
    <source>
        <dbReference type="Proteomes" id="UP001159363"/>
    </source>
</evidence>
<organism evidence="2 3">
    <name type="scientific">Dryococelus australis</name>
    <dbReference type="NCBI Taxonomy" id="614101"/>
    <lineage>
        <taxon>Eukaryota</taxon>
        <taxon>Metazoa</taxon>
        <taxon>Ecdysozoa</taxon>
        <taxon>Arthropoda</taxon>
        <taxon>Hexapoda</taxon>
        <taxon>Insecta</taxon>
        <taxon>Pterygota</taxon>
        <taxon>Neoptera</taxon>
        <taxon>Polyneoptera</taxon>
        <taxon>Phasmatodea</taxon>
        <taxon>Verophasmatodea</taxon>
        <taxon>Anareolatae</taxon>
        <taxon>Phasmatidae</taxon>
        <taxon>Eurycanthinae</taxon>
        <taxon>Dryococelus</taxon>
    </lineage>
</organism>
<feature type="compositionally biased region" description="Basic and acidic residues" evidence="1">
    <location>
        <begin position="122"/>
        <end position="134"/>
    </location>
</feature>
<keyword evidence="3" id="KW-1185">Reference proteome</keyword>
<evidence type="ECO:0000256" key="1">
    <source>
        <dbReference type="SAM" id="MobiDB-lite"/>
    </source>
</evidence>
<evidence type="ECO:0000313" key="2">
    <source>
        <dbReference type="EMBL" id="KAJ8880557.1"/>
    </source>
</evidence>
<accession>A0ABQ9H8F1</accession>
<comment type="caution">
    <text evidence="2">The sequence shown here is derived from an EMBL/GenBank/DDBJ whole genome shotgun (WGS) entry which is preliminary data.</text>
</comment>
<dbReference type="EMBL" id="JARBHB010000006">
    <property type="protein sequence ID" value="KAJ8880557.1"/>
    <property type="molecule type" value="Genomic_DNA"/>
</dbReference>
<protein>
    <submittedName>
        <fullName evidence="2">Uncharacterized protein</fullName>
    </submittedName>
</protein>
<gene>
    <name evidence="2" type="ORF">PR048_017027</name>
</gene>
<feature type="region of interest" description="Disordered" evidence="1">
    <location>
        <begin position="122"/>
        <end position="152"/>
    </location>
</feature>
<reference evidence="2 3" key="1">
    <citation type="submission" date="2023-02" db="EMBL/GenBank/DDBJ databases">
        <title>LHISI_Scaffold_Assembly.</title>
        <authorList>
            <person name="Stuart O.P."/>
            <person name="Cleave R."/>
            <person name="Magrath M.J.L."/>
            <person name="Mikheyev A.S."/>
        </authorList>
    </citation>
    <scope>NUCLEOTIDE SEQUENCE [LARGE SCALE GENOMIC DNA]</scope>
    <source>
        <strain evidence="2">Daus_M_001</strain>
        <tissue evidence="2">Leg muscle</tissue>
    </source>
</reference>
<dbReference type="Proteomes" id="UP001159363">
    <property type="component" value="Chromosome 5"/>
</dbReference>
<proteinExistence type="predicted"/>